<proteinExistence type="predicted"/>
<accession>A0A1M5PMK7</accession>
<evidence type="ECO:0000256" key="1">
    <source>
        <dbReference type="ARBA" id="ARBA00022679"/>
    </source>
</evidence>
<dbReference type="InterPro" id="IPR000182">
    <property type="entry name" value="GNAT_dom"/>
</dbReference>
<dbReference type="PANTHER" id="PTHR43800">
    <property type="entry name" value="PEPTIDYL-LYSINE N-ACETYLTRANSFERASE YJAB"/>
    <property type="match status" value="1"/>
</dbReference>
<feature type="domain" description="N-acetyltransferase" evidence="3">
    <location>
        <begin position="1"/>
        <end position="145"/>
    </location>
</feature>
<keyword evidence="5" id="KW-1185">Reference proteome</keyword>
<keyword evidence="1 4" id="KW-0808">Transferase</keyword>
<evidence type="ECO:0000313" key="4">
    <source>
        <dbReference type="EMBL" id="SHH03035.1"/>
    </source>
</evidence>
<dbReference type="Proteomes" id="UP000184520">
    <property type="component" value="Unassembled WGS sequence"/>
</dbReference>
<sequence>MIIRQATTDDYVSLIEIWEAAVRATHDFLPEANISALKPLILEHYFDAVALRCACINGYPAGFIGVADSNIEMLFVHPEHFGSGIGKALVHYAQTHLAAVKVDVNEQNPMAIGFYEKMGFNRTGRSALDGQGNPFPLIHMSTKVKSEDTL</sequence>
<gene>
    <name evidence="4" type="ORF">SAMN05216361_3522</name>
</gene>
<dbReference type="InterPro" id="IPR016181">
    <property type="entry name" value="Acyl_CoA_acyltransferase"/>
</dbReference>
<evidence type="ECO:0000313" key="5">
    <source>
        <dbReference type="Proteomes" id="UP000184520"/>
    </source>
</evidence>
<evidence type="ECO:0000256" key="2">
    <source>
        <dbReference type="ARBA" id="ARBA00023315"/>
    </source>
</evidence>
<dbReference type="EMBL" id="FQWD01000006">
    <property type="protein sequence ID" value="SHH03035.1"/>
    <property type="molecule type" value="Genomic_DNA"/>
</dbReference>
<dbReference type="NCBIfam" id="NF007807">
    <property type="entry name" value="PRK10514.1"/>
    <property type="match status" value="1"/>
</dbReference>
<evidence type="ECO:0000259" key="3">
    <source>
        <dbReference type="PROSITE" id="PS51186"/>
    </source>
</evidence>
<dbReference type="CDD" id="cd04301">
    <property type="entry name" value="NAT_SF"/>
    <property type="match status" value="1"/>
</dbReference>
<dbReference type="Gene3D" id="3.40.630.30">
    <property type="match status" value="1"/>
</dbReference>
<dbReference type="AlphaFoldDB" id="A0A1M5PMK7"/>
<dbReference type="STRING" id="634436.SAMN05216361_3522"/>
<dbReference type="PROSITE" id="PS51186">
    <property type="entry name" value="GNAT"/>
    <property type="match status" value="1"/>
</dbReference>
<dbReference type="PANTHER" id="PTHR43800:SF1">
    <property type="entry name" value="PEPTIDYL-LYSINE N-ACETYLTRANSFERASE YJAB"/>
    <property type="match status" value="1"/>
</dbReference>
<name>A0A1M5PMK7_9ALTE</name>
<dbReference type="GO" id="GO:0016747">
    <property type="term" value="F:acyltransferase activity, transferring groups other than amino-acyl groups"/>
    <property type="evidence" value="ECO:0007669"/>
    <property type="project" value="InterPro"/>
</dbReference>
<dbReference type="Pfam" id="PF13673">
    <property type="entry name" value="Acetyltransf_10"/>
    <property type="match status" value="1"/>
</dbReference>
<organism evidence="4 5">
    <name type="scientific">Marisediminitalea aggregata</name>
    <dbReference type="NCBI Taxonomy" id="634436"/>
    <lineage>
        <taxon>Bacteria</taxon>
        <taxon>Pseudomonadati</taxon>
        <taxon>Pseudomonadota</taxon>
        <taxon>Gammaproteobacteria</taxon>
        <taxon>Alteromonadales</taxon>
        <taxon>Alteromonadaceae</taxon>
        <taxon>Marisediminitalea</taxon>
    </lineage>
</organism>
<reference evidence="5" key="1">
    <citation type="submission" date="2016-11" db="EMBL/GenBank/DDBJ databases">
        <authorList>
            <person name="Varghese N."/>
            <person name="Submissions S."/>
        </authorList>
    </citation>
    <scope>NUCLEOTIDE SEQUENCE [LARGE SCALE GENOMIC DNA]</scope>
    <source>
        <strain evidence="5">CGMCC 1.8995</strain>
    </source>
</reference>
<keyword evidence="2" id="KW-0012">Acyltransferase</keyword>
<dbReference type="RefSeq" id="WP_073324498.1">
    <property type="nucleotide sequence ID" value="NZ_FQWD01000006.1"/>
</dbReference>
<dbReference type="SUPFAM" id="SSF55729">
    <property type="entry name" value="Acyl-CoA N-acyltransferases (Nat)"/>
    <property type="match status" value="1"/>
</dbReference>
<dbReference type="OrthoDB" id="9789605at2"/>
<protein>
    <submittedName>
        <fullName evidence="4">Putative acetyltransferase</fullName>
    </submittedName>
</protein>